<comment type="similarity">
    <text evidence="3">Belongs to the iron/ascorbate-dependent oxidoreductase family.</text>
</comment>
<dbReference type="AlphaFoldDB" id="A0A0N9YJN6"/>
<dbReference type="PATRIC" id="fig|1766.6.peg.4491"/>
<evidence type="ECO:0000256" key="3">
    <source>
        <dbReference type="RuleBase" id="RU003682"/>
    </source>
</evidence>
<dbReference type="Proteomes" id="UP000255389">
    <property type="component" value="Unassembled WGS sequence"/>
</dbReference>
<keyword evidence="2" id="KW-0045">Antibiotic biosynthesis</keyword>
<dbReference type="Gene3D" id="2.60.120.330">
    <property type="entry name" value="B-lactam Antibiotic, Isopenicillin N Synthase, Chain"/>
    <property type="match status" value="1"/>
</dbReference>
<dbReference type="Proteomes" id="UP000057134">
    <property type="component" value="Chromosome"/>
</dbReference>
<proteinExistence type="inferred from homology"/>
<evidence type="ECO:0000256" key="2">
    <source>
        <dbReference type="ARBA" id="ARBA00023194"/>
    </source>
</evidence>
<dbReference type="InterPro" id="IPR027443">
    <property type="entry name" value="IPNS-like_sf"/>
</dbReference>
<dbReference type="InterPro" id="IPR026992">
    <property type="entry name" value="DIOX_N"/>
</dbReference>
<dbReference type="Pfam" id="PF14226">
    <property type="entry name" value="DIOX_N"/>
    <property type="match status" value="1"/>
</dbReference>
<gene>
    <name evidence="6" type="ORF">NCTC1542_03163</name>
    <name evidence="5" type="ORF">XA26_45210</name>
</gene>
<keyword evidence="3" id="KW-0560">Oxidoreductase</keyword>
<evidence type="ECO:0000259" key="4">
    <source>
        <dbReference type="PROSITE" id="PS51471"/>
    </source>
</evidence>
<dbReference type="GeneID" id="93414919"/>
<dbReference type="PANTHER" id="PTHR47990">
    <property type="entry name" value="2-OXOGLUTARATE (2OG) AND FE(II)-DEPENDENT OXYGENASE SUPERFAMILY PROTEIN-RELATED"/>
    <property type="match status" value="1"/>
</dbReference>
<dbReference type="Pfam" id="PF03171">
    <property type="entry name" value="2OG-FeII_Oxy"/>
    <property type="match status" value="1"/>
</dbReference>
<dbReference type="EMBL" id="CP011269">
    <property type="protein sequence ID" value="ALI28321.1"/>
    <property type="molecule type" value="Genomic_DNA"/>
</dbReference>
<evidence type="ECO:0000256" key="1">
    <source>
        <dbReference type="ARBA" id="ARBA00004792"/>
    </source>
</evidence>
<organism evidence="5 7">
    <name type="scientific">Mycolicibacterium fortuitum</name>
    <name type="common">Mycobacterium fortuitum</name>
    <dbReference type="NCBI Taxonomy" id="1766"/>
    <lineage>
        <taxon>Bacteria</taxon>
        <taxon>Bacillati</taxon>
        <taxon>Actinomycetota</taxon>
        <taxon>Actinomycetes</taxon>
        <taxon>Mycobacteriales</taxon>
        <taxon>Mycobacteriaceae</taxon>
        <taxon>Mycolicibacterium</taxon>
    </lineage>
</organism>
<dbReference type="InterPro" id="IPR044861">
    <property type="entry name" value="IPNS-like_FE2OG_OXY"/>
</dbReference>
<dbReference type="PROSITE" id="PS51471">
    <property type="entry name" value="FE2OG_OXY"/>
    <property type="match status" value="1"/>
</dbReference>
<protein>
    <submittedName>
        <fullName evidence="5">2-Oxobutyrate oxidase, putative</fullName>
    </submittedName>
    <submittedName>
        <fullName evidence="6">2OG-Fe(II) oxygenase</fullName>
    </submittedName>
</protein>
<dbReference type="InterPro" id="IPR005123">
    <property type="entry name" value="Oxoglu/Fe-dep_dioxygenase_dom"/>
</dbReference>
<keyword evidence="7" id="KW-1185">Reference proteome</keyword>
<dbReference type="GO" id="GO:0016491">
    <property type="term" value="F:oxidoreductase activity"/>
    <property type="evidence" value="ECO:0007669"/>
    <property type="project" value="UniProtKB-KW"/>
</dbReference>
<feature type="domain" description="Fe2OG dioxygenase" evidence="4">
    <location>
        <begin position="196"/>
        <end position="300"/>
    </location>
</feature>
<evidence type="ECO:0000313" key="7">
    <source>
        <dbReference type="Proteomes" id="UP000057134"/>
    </source>
</evidence>
<reference evidence="5 7" key="1">
    <citation type="journal article" date="2015" name="MBio">
        <title>Enzymatic Degradation of Phenazines Can Generate Energy and Protect Sensitive Organisms from Toxicity.</title>
        <authorList>
            <person name="Costa K.C."/>
            <person name="Bergkessel M."/>
            <person name="Saunders S."/>
            <person name="Korlach J."/>
            <person name="Newman D.K."/>
        </authorList>
    </citation>
    <scope>NUCLEOTIDE SEQUENCE [LARGE SCALE GENOMIC DNA]</scope>
    <source>
        <strain evidence="5 7">CT6</strain>
    </source>
</reference>
<dbReference type="GO" id="GO:0017000">
    <property type="term" value="P:antibiotic biosynthetic process"/>
    <property type="evidence" value="ECO:0007669"/>
    <property type="project" value="UniProtKB-KW"/>
</dbReference>
<sequence>MTQPEVIVDQVVLRDGFVPLIDISSARNGDQRQRQAVADAIGRCCESSGFLLLVGHGVPDRVIDDANRALREFFSLPQAVKDQVKADPSDPLARGFSSAGSLAATNDGADRAAEHESPDHVEKFVYFPLGNPEGVDGPGWTDQRVAVAERWPEVAGFRTAYQRYYDEMAALATELSRLFALALGLREDWFDEKIDRHNSNLMANHYPADNQPEGHIRLSPHSDWGNLTILLQDESQSGLQVRGDRGDWLDVPVVPGSFVINIGDLLARWTNDRWVSTVHRVVSTGAPTAERFSLPFFHQPNFDAVIECIPTCATPDNPARYEPVVSGPYLLDKFRVAYALNPQ</sequence>
<dbReference type="STRING" id="1766.XA26_45210"/>
<dbReference type="GO" id="GO:0046872">
    <property type="term" value="F:metal ion binding"/>
    <property type="evidence" value="ECO:0007669"/>
    <property type="project" value="UniProtKB-KW"/>
</dbReference>
<reference evidence="6 8" key="2">
    <citation type="submission" date="2018-06" db="EMBL/GenBank/DDBJ databases">
        <authorList>
            <consortium name="Pathogen Informatics"/>
            <person name="Doyle S."/>
        </authorList>
    </citation>
    <scope>NUCLEOTIDE SEQUENCE [LARGE SCALE GENOMIC DNA]</scope>
    <source>
        <strain evidence="6 8">NCTC1542</strain>
    </source>
</reference>
<dbReference type="InterPro" id="IPR050231">
    <property type="entry name" value="Iron_ascorbate_oxido_reductase"/>
</dbReference>
<comment type="pathway">
    <text evidence="1">Antibiotic biosynthesis.</text>
</comment>
<evidence type="ECO:0000313" key="8">
    <source>
        <dbReference type="Proteomes" id="UP000255389"/>
    </source>
</evidence>
<evidence type="ECO:0000313" key="6">
    <source>
        <dbReference type="EMBL" id="STZ88379.1"/>
    </source>
</evidence>
<accession>A0A0N9YJN6</accession>
<dbReference type="SUPFAM" id="SSF51197">
    <property type="entry name" value="Clavaminate synthase-like"/>
    <property type="match status" value="1"/>
</dbReference>
<name>A0A0N9YJN6_MYCFO</name>
<dbReference type="RefSeq" id="WP_003882166.1">
    <property type="nucleotide sequence ID" value="NZ_CP011269.1"/>
</dbReference>
<dbReference type="KEGG" id="mft:XA26_45210"/>
<evidence type="ECO:0000313" key="5">
    <source>
        <dbReference type="EMBL" id="ALI28321.1"/>
    </source>
</evidence>
<keyword evidence="3" id="KW-0408">Iron</keyword>
<keyword evidence="3" id="KW-0479">Metal-binding</keyword>
<dbReference type="EMBL" id="UGQY01000003">
    <property type="protein sequence ID" value="STZ88379.1"/>
    <property type="molecule type" value="Genomic_DNA"/>
</dbReference>
<dbReference type="PRINTS" id="PR00682">
    <property type="entry name" value="IPNSYNTHASE"/>
</dbReference>